<dbReference type="OrthoDB" id="9805237at2"/>
<reference evidence="1 2" key="1">
    <citation type="journal article" date="2001" name="J. Bacteriol.">
        <title>Genome sequence and comparative analysis of the solvent-producing bacterium Clostridium acetobutylicum.</title>
        <authorList>
            <person name="Nolling J."/>
            <person name="Breton G."/>
            <person name="Omelchenko M.V."/>
            <person name="Makarova K.S."/>
            <person name="Zeng Q."/>
            <person name="Gibson R."/>
            <person name="Lee H.M."/>
            <person name="Dubois J."/>
            <person name="Qiu D."/>
            <person name="Hitti J."/>
            <person name="Wolf Y.I."/>
            <person name="Tatusov R.L."/>
            <person name="Sabathe F."/>
            <person name="Doucette-Stamm L."/>
            <person name="Soucaille P."/>
            <person name="Daly M.J."/>
            <person name="Bennett G.N."/>
            <person name="Koonin E.V."/>
            <person name="Smith D.R."/>
        </authorList>
    </citation>
    <scope>NUCLEOTIDE SEQUENCE [LARGE SCALE GENOMIC DNA]</scope>
    <source>
        <strain evidence="2">ATCC 824 / DSM 792 / JCM 1419 / LMG 5710 / VKM B-1787</strain>
    </source>
</reference>
<dbReference type="Gene3D" id="3.90.1720.10">
    <property type="entry name" value="endopeptidase domain like (from Nostoc punctiforme)"/>
    <property type="match status" value="1"/>
</dbReference>
<dbReference type="PATRIC" id="fig|272562.8.peg.2673"/>
<dbReference type="GeneID" id="44998954"/>
<organism evidence="1 2">
    <name type="scientific">Clostridium acetobutylicum (strain ATCC 824 / DSM 792 / JCM 1419 / IAM 19013 / LMG 5710 / NBRC 13948 / NRRL B-527 / VKM B-1787 / 2291 / W)</name>
    <dbReference type="NCBI Taxonomy" id="272562"/>
    <lineage>
        <taxon>Bacteria</taxon>
        <taxon>Bacillati</taxon>
        <taxon>Bacillota</taxon>
        <taxon>Clostridia</taxon>
        <taxon>Eubacteriales</taxon>
        <taxon>Clostridiaceae</taxon>
        <taxon>Clostridium</taxon>
    </lineage>
</organism>
<evidence type="ECO:0000313" key="2">
    <source>
        <dbReference type="Proteomes" id="UP000000814"/>
    </source>
</evidence>
<accession>Q97G92</accession>
<proteinExistence type="predicted"/>
<dbReference type="HOGENOM" id="CLU_862501_0_0_9"/>
<dbReference type="InterPro" id="IPR038765">
    <property type="entry name" value="Papain-like_cys_pep_sf"/>
</dbReference>
<dbReference type="AlphaFoldDB" id="Q97G92"/>
<protein>
    <submittedName>
        <fullName evidence="1">Uncharacterized protein</fullName>
    </submittedName>
</protein>
<dbReference type="SUPFAM" id="SSF54001">
    <property type="entry name" value="Cysteine proteinases"/>
    <property type="match status" value="1"/>
</dbReference>
<gene>
    <name evidence="1" type="ordered locus">CA_C2477</name>
</gene>
<name>Q97G92_CLOAB</name>
<dbReference type="STRING" id="272562.CA_C2477"/>
<dbReference type="RefSeq" id="WP_010965772.1">
    <property type="nucleotide sequence ID" value="NC_003030.1"/>
</dbReference>
<keyword evidence="2" id="KW-1185">Reference proteome</keyword>
<sequence>MKNIKISDLKKGDILLFSPLYSSLESRLISLITNAPVTHSALSYYDNSKIAEEIAPNAQVNNIRSRVGNRKITVMRLNSYNKDMTKVVNEAEKYIIDKVPYSEPGLIFGAVFMLFKRAIIGENLQRTLIPMMKIIISNIIRLLDKGVYHDNHPMVCSQFIFNCYENAGEEYKLIIDNKLQKTTLLEQVQKYINENSTALENKLTKDISEINSKNHFEKLDREVIIKEIYREFKKDKCFGFITRRSYLEEFVLTVHEFCSVLNYFFNNSRADKLIENSDRGLVSKSIGAMIKDEAYFVTPGDLLNNCRNLIKLGVLDNNS</sequence>
<dbReference type="PIR" id="D97205">
    <property type="entry name" value="D97205"/>
</dbReference>
<dbReference type="Proteomes" id="UP000000814">
    <property type="component" value="Chromosome"/>
</dbReference>
<dbReference type="EMBL" id="AE001437">
    <property type="protein sequence ID" value="AAK80431.1"/>
    <property type="molecule type" value="Genomic_DNA"/>
</dbReference>
<dbReference type="eggNOG" id="ENOG5031XPD">
    <property type="taxonomic scope" value="Bacteria"/>
</dbReference>
<evidence type="ECO:0000313" key="1">
    <source>
        <dbReference type="EMBL" id="AAK80431.1"/>
    </source>
</evidence>
<dbReference type="KEGG" id="cac:CA_C2477"/>